<keyword evidence="7 10" id="KW-0067">ATP-binding</keyword>
<evidence type="ECO:0000256" key="7">
    <source>
        <dbReference type="ARBA" id="ARBA00022840"/>
    </source>
</evidence>
<dbReference type="Pfam" id="PF00288">
    <property type="entry name" value="GHMP_kinases_N"/>
    <property type="match status" value="1"/>
</dbReference>
<feature type="binding site" evidence="10">
    <location>
        <begin position="97"/>
        <end position="107"/>
    </location>
    <ligand>
        <name>ATP</name>
        <dbReference type="ChEBI" id="CHEBI:30616"/>
    </ligand>
</feature>
<dbReference type="SUPFAM" id="SSF55060">
    <property type="entry name" value="GHMP Kinase, C-terminal domain"/>
    <property type="match status" value="1"/>
</dbReference>
<evidence type="ECO:0000313" key="13">
    <source>
        <dbReference type="EMBL" id="SFM68033.1"/>
    </source>
</evidence>
<evidence type="ECO:0000256" key="9">
    <source>
        <dbReference type="ARBA" id="ARBA00032554"/>
    </source>
</evidence>
<dbReference type="OrthoDB" id="9809438at2"/>
<evidence type="ECO:0000256" key="3">
    <source>
        <dbReference type="ARBA" id="ARBA00017473"/>
    </source>
</evidence>
<dbReference type="GO" id="GO:0019288">
    <property type="term" value="P:isopentenyl diphosphate biosynthetic process, methylerythritol 4-phosphate pathway"/>
    <property type="evidence" value="ECO:0007669"/>
    <property type="project" value="UniProtKB-UniRule"/>
</dbReference>
<dbReference type="PIRSF" id="PIRSF010376">
    <property type="entry name" value="IspE"/>
    <property type="match status" value="1"/>
</dbReference>
<comment type="function">
    <text evidence="10">Catalyzes the phosphorylation of the position 2 hydroxy group of 4-diphosphocytidyl-2C-methyl-D-erythritol.</text>
</comment>
<dbReference type="GO" id="GO:0016114">
    <property type="term" value="P:terpenoid biosynthetic process"/>
    <property type="evidence" value="ECO:0007669"/>
    <property type="project" value="UniProtKB-UniRule"/>
</dbReference>
<dbReference type="InterPro" id="IPR004424">
    <property type="entry name" value="IspE"/>
</dbReference>
<dbReference type="HAMAP" id="MF_00061">
    <property type="entry name" value="IspE"/>
    <property type="match status" value="1"/>
</dbReference>
<feature type="active site" evidence="10">
    <location>
        <position position="14"/>
    </location>
</feature>
<evidence type="ECO:0000259" key="11">
    <source>
        <dbReference type="Pfam" id="PF00288"/>
    </source>
</evidence>
<dbReference type="Proteomes" id="UP000199556">
    <property type="component" value="Unassembled WGS sequence"/>
</dbReference>
<dbReference type="InterPro" id="IPR006204">
    <property type="entry name" value="GHMP_kinase_N_dom"/>
</dbReference>
<dbReference type="RefSeq" id="WP_090487478.1">
    <property type="nucleotide sequence ID" value="NZ_FOUO01000022.1"/>
</dbReference>
<name>A0A1I4SUR6_ECTMO</name>
<evidence type="ECO:0000256" key="10">
    <source>
        <dbReference type="HAMAP-Rule" id="MF_00061"/>
    </source>
</evidence>
<dbReference type="Pfam" id="PF08544">
    <property type="entry name" value="GHMP_kinases_C"/>
    <property type="match status" value="1"/>
</dbReference>
<protein>
    <recommendedName>
        <fullName evidence="3 10">4-diphosphocytidyl-2-C-methyl-D-erythritol kinase</fullName>
        <shortName evidence="10">CMK</shortName>
        <ecNumber evidence="2 10">2.7.1.148</ecNumber>
    </recommendedName>
    <alternativeName>
        <fullName evidence="9 10">4-(cytidine-5'-diphospho)-2-C-methyl-D-erythritol kinase</fullName>
    </alternativeName>
</protein>
<keyword evidence="8 10" id="KW-0414">Isoprene biosynthesis</keyword>
<evidence type="ECO:0000313" key="14">
    <source>
        <dbReference type="Proteomes" id="UP000199556"/>
    </source>
</evidence>
<dbReference type="STRING" id="195064.SAMN05421721_12224"/>
<keyword evidence="5 10" id="KW-0547">Nucleotide-binding</keyword>
<dbReference type="InterPro" id="IPR014721">
    <property type="entry name" value="Ribsml_uS5_D2-typ_fold_subgr"/>
</dbReference>
<evidence type="ECO:0000256" key="6">
    <source>
        <dbReference type="ARBA" id="ARBA00022777"/>
    </source>
</evidence>
<reference evidence="13 14" key="1">
    <citation type="submission" date="2016-10" db="EMBL/GenBank/DDBJ databases">
        <authorList>
            <person name="de Groot N.N."/>
        </authorList>
    </citation>
    <scope>NUCLEOTIDE SEQUENCE [LARGE SCALE GENOMIC DNA]</scope>
    <source>
        <strain evidence="13 14">DSM 4180</strain>
    </source>
</reference>
<keyword evidence="4 10" id="KW-0808">Transferase</keyword>
<gene>
    <name evidence="10" type="primary">ispE</name>
    <name evidence="13" type="ORF">SAMN05421721_12224</name>
</gene>
<accession>A0A1I4SUR6</accession>
<dbReference type="PANTHER" id="PTHR43527">
    <property type="entry name" value="4-DIPHOSPHOCYTIDYL-2-C-METHYL-D-ERYTHRITOL KINASE, CHLOROPLASTIC"/>
    <property type="match status" value="1"/>
</dbReference>
<dbReference type="InterPro" id="IPR020568">
    <property type="entry name" value="Ribosomal_Su5_D2-typ_SF"/>
</dbReference>
<dbReference type="GO" id="GO:0050515">
    <property type="term" value="F:4-(cytidine 5'-diphospho)-2-C-methyl-D-erythritol kinase activity"/>
    <property type="evidence" value="ECO:0007669"/>
    <property type="project" value="UniProtKB-UniRule"/>
</dbReference>
<feature type="active site" evidence="10">
    <location>
        <position position="139"/>
    </location>
</feature>
<dbReference type="AlphaFoldDB" id="A0A1I4SUR6"/>
<evidence type="ECO:0000256" key="8">
    <source>
        <dbReference type="ARBA" id="ARBA00023229"/>
    </source>
</evidence>
<dbReference type="EMBL" id="FOUO01000022">
    <property type="protein sequence ID" value="SFM68033.1"/>
    <property type="molecule type" value="Genomic_DNA"/>
</dbReference>
<feature type="domain" description="GHMP kinase N-terminal" evidence="11">
    <location>
        <begin position="70"/>
        <end position="146"/>
    </location>
</feature>
<dbReference type="Gene3D" id="3.30.230.10">
    <property type="match status" value="1"/>
</dbReference>
<dbReference type="Gene3D" id="3.30.70.890">
    <property type="entry name" value="GHMP kinase, C-terminal domain"/>
    <property type="match status" value="1"/>
</dbReference>
<evidence type="ECO:0000256" key="2">
    <source>
        <dbReference type="ARBA" id="ARBA00012052"/>
    </source>
</evidence>
<dbReference type="PANTHER" id="PTHR43527:SF2">
    <property type="entry name" value="4-DIPHOSPHOCYTIDYL-2-C-METHYL-D-ERYTHRITOL KINASE, CHLOROPLASTIC"/>
    <property type="match status" value="1"/>
</dbReference>
<evidence type="ECO:0000256" key="1">
    <source>
        <dbReference type="ARBA" id="ARBA00009684"/>
    </source>
</evidence>
<proteinExistence type="inferred from homology"/>
<dbReference type="EC" id="2.7.1.148" evidence="2 10"/>
<dbReference type="InterPro" id="IPR013750">
    <property type="entry name" value="GHMP_kinase_C_dom"/>
</dbReference>
<evidence type="ECO:0000259" key="12">
    <source>
        <dbReference type="Pfam" id="PF08544"/>
    </source>
</evidence>
<feature type="domain" description="GHMP kinase C-terminal" evidence="12">
    <location>
        <begin position="209"/>
        <end position="260"/>
    </location>
</feature>
<dbReference type="InterPro" id="IPR036554">
    <property type="entry name" value="GHMP_kinase_C_sf"/>
</dbReference>
<comment type="similarity">
    <text evidence="1 10">Belongs to the GHMP kinase family. IspE subfamily.</text>
</comment>
<keyword evidence="6 10" id="KW-0418">Kinase</keyword>
<sequence>MTEDRWKHWPAPAKLNLFLHITGRRADGYHELQTLFQFLDHGDTLDFEPLADGRVESARALEGVDPGKDLTLRAAHRLREVTGHPGGVRIHVHKRLPMGGGVGGGSSDAATTLVALNALWGTGLDGASLARLGLELGADVPVFVHGTAAWAEGVGERITAVAPPEPCYLVIHPGVHISTASVFSDPGLTRDCPPITIVDFLAGQAGNVCEAVVRPRYPEVDQAMGWLGEQGVIPRLTGTGACVFGAFDSALEAREALDRLPPRWQGFVARGRNRSPLMDRLDRC</sequence>
<evidence type="ECO:0000256" key="5">
    <source>
        <dbReference type="ARBA" id="ARBA00022741"/>
    </source>
</evidence>
<dbReference type="SUPFAM" id="SSF54211">
    <property type="entry name" value="Ribosomal protein S5 domain 2-like"/>
    <property type="match status" value="1"/>
</dbReference>
<keyword evidence="14" id="KW-1185">Reference proteome</keyword>
<dbReference type="GO" id="GO:0005524">
    <property type="term" value="F:ATP binding"/>
    <property type="evidence" value="ECO:0007669"/>
    <property type="project" value="UniProtKB-UniRule"/>
</dbReference>
<organism evidence="13 14">
    <name type="scientific">Ectothiorhodospira mobilis</name>
    <dbReference type="NCBI Taxonomy" id="195064"/>
    <lineage>
        <taxon>Bacteria</taxon>
        <taxon>Pseudomonadati</taxon>
        <taxon>Pseudomonadota</taxon>
        <taxon>Gammaproteobacteria</taxon>
        <taxon>Chromatiales</taxon>
        <taxon>Ectothiorhodospiraceae</taxon>
        <taxon>Ectothiorhodospira</taxon>
    </lineage>
</organism>
<evidence type="ECO:0000256" key="4">
    <source>
        <dbReference type="ARBA" id="ARBA00022679"/>
    </source>
</evidence>
<comment type="catalytic activity">
    <reaction evidence="10">
        <text>4-CDP-2-C-methyl-D-erythritol + ATP = 4-CDP-2-C-methyl-D-erythritol 2-phosphate + ADP + H(+)</text>
        <dbReference type="Rhea" id="RHEA:18437"/>
        <dbReference type="ChEBI" id="CHEBI:15378"/>
        <dbReference type="ChEBI" id="CHEBI:30616"/>
        <dbReference type="ChEBI" id="CHEBI:57823"/>
        <dbReference type="ChEBI" id="CHEBI:57919"/>
        <dbReference type="ChEBI" id="CHEBI:456216"/>
        <dbReference type="EC" id="2.7.1.148"/>
    </reaction>
</comment>
<dbReference type="NCBIfam" id="TIGR00154">
    <property type="entry name" value="ispE"/>
    <property type="match status" value="1"/>
</dbReference>
<comment type="pathway">
    <text evidence="10">Isoprenoid biosynthesis; isopentenyl diphosphate biosynthesis via DXP pathway; isopentenyl diphosphate from 1-deoxy-D-xylulose 5-phosphate: step 3/6.</text>
</comment>
<dbReference type="UniPathway" id="UPA00056">
    <property type="reaction ID" value="UER00094"/>
</dbReference>